<evidence type="ECO:0000313" key="3">
    <source>
        <dbReference type="Proteomes" id="UP000447434"/>
    </source>
</evidence>
<accession>A0A6A4NAR3</accession>
<protein>
    <submittedName>
        <fullName evidence="2">Putative enolase domain-containing protein</fullName>
    </submittedName>
</protein>
<dbReference type="AlphaFoldDB" id="A0A6A4NAR3"/>
<dbReference type="GO" id="GO:0046872">
    <property type="term" value="F:metal ion binding"/>
    <property type="evidence" value="ECO:0007669"/>
    <property type="project" value="UniProtKB-KW"/>
</dbReference>
<dbReference type="PANTHER" id="PTHR48073">
    <property type="entry name" value="O-SUCCINYLBENZOATE SYNTHASE-RELATED"/>
    <property type="match status" value="1"/>
</dbReference>
<evidence type="ECO:0000256" key="1">
    <source>
        <dbReference type="ARBA" id="ARBA00022723"/>
    </source>
</evidence>
<organism evidence="2 3">
    <name type="scientific">Lupinus albus</name>
    <name type="common">White lupine</name>
    <name type="synonym">Lupinus termis</name>
    <dbReference type="NCBI Taxonomy" id="3870"/>
    <lineage>
        <taxon>Eukaryota</taxon>
        <taxon>Viridiplantae</taxon>
        <taxon>Streptophyta</taxon>
        <taxon>Embryophyta</taxon>
        <taxon>Tracheophyta</taxon>
        <taxon>Spermatophyta</taxon>
        <taxon>Magnoliopsida</taxon>
        <taxon>eudicotyledons</taxon>
        <taxon>Gunneridae</taxon>
        <taxon>Pentapetalae</taxon>
        <taxon>rosids</taxon>
        <taxon>fabids</taxon>
        <taxon>Fabales</taxon>
        <taxon>Fabaceae</taxon>
        <taxon>Papilionoideae</taxon>
        <taxon>50 kb inversion clade</taxon>
        <taxon>genistoids sensu lato</taxon>
        <taxon>core genistoids</taxon>
        <taxon>Genisteae</taxon>
        <taxon>Lupinus</taxon>
    </lineage>
</organism>
<gene>
    <name evidence="2" type="ORF">Lalb_Chr00c06g0404671</name>
</gene>
<keyword evidence="3" id="KW-1185">Reference proteome</keyword>
<proteinExistence type="predicted"/>
<dbReference type="SUPFAM" id="SSF54826">
    <property type="entry name" value="Enolase N-terminal domain-like"/>
    <property type="match status" value="1"/>
</dbReference>
<dbReference type="InterPro" id="IPR029017">
    <property type="entry name" value="Enolase-like_N"/>
</dbReference>
<sequence length="169" mass="18001">MALDTPAAAPITFGFKNLMETFTVDVNKAENRPLNVPLIAPFTIASSRLEKVENVAIRVELSNGCVGWGEAPVLPFVTAEDQSIAMAKAGEVCGFLRRLPALTLGSMLEEIEGVLPGHQFASVSDININLNHTSSLFLSSACDAICFNLSLLMSQIVLHSSLKVLNSGA</sequence>
<comment type="caution">
    <text evidence="2">The sequence shown here is derived from an EMBL/GenBank/DDBJ whole genome shotgun (WGS) entry which is preliminary data.</text>
</comment>
<keyword evidence="1" id="KW-0479">Metal-binding</keyword>
<dbReference type="PANTHER" id="PTHR48073:SF2">
    <property type="entry name" value="O-SUCCINYLBENZOATE SYNTHASE"/>
    <property type="match status" value="1"/>
</dbReference>
<dbReference type="EMBL" id="WOCE01000031">
    <property type="protein sequence ID" value="KAE9584409.1"/>
    <property type="molecule type" value="Genomic_DNA"/>
</dbReference>
<dbReference type="Proteomes" id="UP000447434">
    <property type="component" value="Unassembled WGS sequence"/>
</dbReference>
<dbReference type="Gene3D" id="3.30.390.10">
    <property type="entry name" value="Enolase-like, N-terminal domain"/>
    <property type="match status" value="1"/>
</dbReference>
<evidence type="ECO:0000313" key="2">
    <source>
        <dbReference type="EMBL" id="KAE9584409.1"/>
    </source>
</evidence>
<name>A0A6A4NAR3_LUPAL</name>
<reference evidence="3" key="1">
    <citation type="journal article" date="2020" name="Nat. Commun.">
        <title>Genome sequence of the cluster root forming white lupin.</title>
        <authorList>
            <person name="Hufnagel B."/>
            <person name="Marques A."/>
            <person name="Soriano A."/>
            <person name="Marques L."/>
            <person name="Divol F."/>
            <person name="Doumas P."/>
            <person name="Sallet E."/>
            <person name="Mancinotti D."/>
            <person name="Carrere S."/>
            <person name="Marande W."/>
            <person name="Arribat S."/>
            <person name="Keller J."/>
            <person name="Huneau C."/>
            <person name="Blein T."/>
            <person name="Aime D."/>
            <person name="Laguerre M."/>
            <person name="Taylor J."/>
            <person name="Schubert V."/>
            <person name="Nelson M."/>
            <person name="Geu-Flores F."/>
            <person name="Crespi M."/>
            <person name="Gallardo-Guerrero K."/>
            <person name="Delaux P.-M."/>
            <person name="Salse J."/>
            <person name="Berges H."/>
            <person name="Guyot R."/>
            <person name="Gouzy J."/>
            <person name="Peret B."/>
        </authorList>
    </citation>
    <scope>NUCLEOTIDE SEQUENCE [LARGE SCALE GENOMIC DNA]</scope>
    <source>
        <strain evidence="3">cv. Amiga</strain>
    </source>
</reference>
<dbReference type="OrthoDB" id="1717985at2759"/>